<dbReference type="EMBL" id="BDGG01000006">
    <property type="protein sequence ID" value="GAV00224.1"/>
    <property type="molecule type" value="Genomic_DNA"/>
</dbReference>
<comment type="function">
    <text evidence="1">Essential regulatory subunit of the mitochondrial calcium uniporter complex (uniplex), a complex that mediates calcium uptake into mitochondria.</text>
</comment>
<protein>
    <recommendedName>
        <fullName evidence="1">Essential MCU regulator, mitochondrial</fullName>
    </recommendedName>
    <alternativeName>
        <fullName evidence="1">Single-pass membrane protein with aspartate-rich tail 1, mitochondrial</fullName>
    </alternativeName>
</protein>
<accession>A0A1D1VMT8</accession>
<dbReference type="Proteomes" id="UP000186922">
    <property type="component" value="Unassembled WGS sequence"/>
</dbReference>
<keyword evidence="1" id="KW-0109">Calcium transport</keyword>
<reference evidence="2 3" key="1">
    <citation type="journal article" date="2016" name="Nat. Commun.">
        <title>Extremotolerant tardigrade genome and improved radiotolerance of human cultured cells by tardigrade-unique protein.</title>
        <authorList>
            <person name="Hashimoto T."/>
            <person name="Horikawa D.D."/>
            <person name="Saito Y."/>
            <person name="Kuwahara H."/>
            <person name="Kozuka-Hata H."/>
            <person name="Shin-I T."/>
            <person name="Minakuchi Y."/>
            <person name="Ohishi K."/>
            <person name="Motoyama A."/>
            <person name="Aizu T."/>
            <person name="Enomoto A."/>
            <person name="Kondo K."/>
            <person name="Tanaka S."/>
            <person name="Hara Y."/>
            <person name="Koshikawa S."/>
            <person name="Sagara H."/>
            <person name="Miura T."/>
            <person name="Yokobori S."/>
            <person name="Miyagawa K."/>
            <person name="Suzuki Y."/>
            <person name="Kubo T."/>
            <person name="Oyama M."/>
            <person name="Kohara Y."/>
            <person name="Fujiyama A."/>
            <person name="Arakawa K."/>
            <person name="Katayama T."/>
            <person name="Toyoda A."/>
            <person name="Kunieda T."/>
        </authorList>
    </citation>
    <scope>NUCLEOTIDE SEQUENCE [LARGE SCALE GENOMIC DNA]</scope>
    <source>
        <strain evidence="2 3">YOKOZUNA-1</strain>
    </source>
</reference>
<evidence type="ECO:0000256" key="1">
    <source>
        <dbReference type="RuleBase" id="RU369077"/>
    </source>
</evidence>
<comment type="caution">
    <text evidence="2">The sequence shown here is derived from an EMBL/GenBank/DDBJ whole genome shotgun (WGS) entry which is preliminary data.</text>
</comment>
<name>A0A1D1VMT8_RAMVA</name>
<dbReference type="Pfam" id="PF10161">
    <property type="entry name" value="DDDD"/>
    <property type="match status" value="1"/>
</dbReference>
<keyword evidence="1" id="KW-0999">Mitochondrion inner membrane</keyword>
<keyword evidence="1" id="KW-0809">Transit peptide</keyword>
<keyword evidence="1" id="KW-0406">Ion transport</keyword>
<comment type="similarity">
    <text evidence="1">Belongs to the SMDT1/EMRE family.</text>
</comment>
<keyword evidence="1" id="KW-0496">Mitochondrion</keyword>
<comment type="subunit">
    <text evidence="1">Component of the uniplex complex. Interacts (via the transmembrane region) with MCU (via the first transmembrane region); the interaction is direct.</text>
</comment>
<organism evidence="2 3">
    <name type="scientific">Ramazzottius varieornatus</name>
    <name type="common">Water bear</name>
    <name type="synonym">Tardigrade</name>
    <dbReference type="NCBI Taxonomy" id="947166"/>
    <lineage>
        <taxon>Eukaryota</taxon>
        <taxon>Metazoa</taxon>
        <taxon>Ecdysozoa</taxon>
        <taxon>Tardigrada</taxon>
        <taxon>Eutardigrada</taxon>
        <taxon>Parachela</taxon>
        <taxon>Hypsibioidea</taxon>
        <taxon>Ramazzottiidae</taxon>
        <taxon>Ramazzottius</taxon>
    </lineage>
</organism>
<dbReference type="GO" id="GO:0051560">
    <property type="term" value="P:mitochondrial calcium ion homeostasis"/>
    <property type="evidence" value="ECO:0007669"/>
    <property type="project" value="UniProtKB-UniRule"/>
</dbReference>
<evidence type="ECO:0000313" key="2">
    <source>
        <dbReference type="EMBL" id="GAV00224.1"/>
    </source>
</evidence>
<dbReference type="GO" id="GO:0036444">
    <property type="term" value="P:calcium import into the mitochondrion"/>
    <property type="evidence" value="ECO:0007669"/>
    <property type="project" value="UniProtKB-UniRule"/>
</dbReference>
<dbReference type="AlphaFoldDB" id="A0A1D1VMT8"/>
<gene>
    <name evidence="2" type="primary">RvY_11106-1</name>
    <name evidence="2" type="synonym">RvY_11106.1</name>
    <name evidence="2" type="ORF">RvY_11106</name>
</gene>
<dbReference type="OrthoDB" id="10039145at2759"/>
<dbReference type="InterPro" id="IPR018782">
    <property type="entry name" value="MCU_reg"/>
</dbReference>
<sequence>MLVLGMRRALYSPAATSLLRPSCSSPKGFHPAKAADGPVTSSRLPALLLIPPRRWESSSSAFLQSMMANKMLQNVRANRLPPSSSLSGRLAIPDGYCPPAPPPNTALRVLLAVIVASGGVFFGSLCSQLLSRFLEENDIFVPSDED</sequence>
<evidence type="ECO:0000313" key="3">
    <source>
        <dbReference type="Proteomes" id="UP000186922"/>
    </source>
</evidence>
<keyword evidence="1" id="KW-0106">Calcium</keyword>
<keyword evidence="3" id="KW-1185">Reference proteome</keyword>
<keyword evidence="1" id="KW-0813">Transport</keyword>
<comment type="subcellular location">
    <subcellularLocation>
        <location evidence="1">Mitochondrion inner membrane</location>
        <topology evidence="1">Single-pass membrane protein</topology>
    </subcellularLocation>
</comment>
<keyword evidence="1" id="KW-0472">Membrane</keyword>
<dbReference type="GO" id="GO:1990246">
    <property type="term" value="C:uniplex complex"/>
    <property type="evidence" value="ECO:0007669"/>
    <property type="project" value="UniProtKB-UniRule"/>
</dbReference>
<proteinExistence type="inferred from homology"/>